<comment type="caution">
    <text evidence="2">The sequence shown here is derived from an EMBL/GenBank/DDBJ whole genome shotgun (WGS) entry which is preliminary data.</text>
</comment>
<keyword evidence="1" id="KW-0472">Membrane</keyword>
<dbReference type="RefSeq" id="WP_190033591.1">
    <property type="nucleotide sequence ID" value="NZ_BMWD01000001.1"/>
</dbReference>
<keyword evidence="1" id="KW-0812">Transmembrane</keyword>
<evidence type="ECO:0000313" key="2">
    <source>
        <dbReference type="EMBL" id="GGX41198.1"/>
    </source>
</evidence>
<organism evidence="2 3">
    <name type="scientific">Streptomyces fructofermentans</name>
    <dbReference type="NCBI Taxonomy" id="152141"/>
    <lineage>
        <taxon>Bacteria</taxon>
        <taxon>Bacillati</taxon>
        <taxon>Actinomycetota</taxon>
        <taxon>Actinomycetes</taxon>
        <taxon>Kitasatosporales</taxon>
        <taxon>Streptomycetaceae</taxon>
        <taxon>Streptomyces</taxon>
    </lineage>
</organism>
<name>A0A918N626_9ACTN</name>
<keyword evidence="3" id="KW-1185">Reference proteome</keyword>
<accession>A0A918N626</accession>
<gene>
    <name evidence="2" type="ORF">GCM10010515_05130</name>
</gene>
<keyword evidence="1" id="KW-1133">Transmembrane helix</keyword>
<protein>
    <submittedName>
        <fullName evidence="2">Uncharacterized protein</fullName>
    </submittedName>
</protein>
<dbReference type="AlphaFoldDB" id="A0A918N626"/>
<proteinExistence type="predicted"/>
<dbReference type="Proteomes" id="UP000645555">
    <property type="component" value="Unassembled WGS sequence"/>
</dbReference>
<reference evidence="2" key="2">
    <citation type="submission" date="2020-09" db="EMBL/GenBank/DDBJ databases">
        <authorList>
            <person name="Sun Q."/>
            <person name="Ohkuma M."/>
        </authorList>
    </citation>
    <scope>NUCLEOTIDE SEQUENCE</scope>
    <source>
        <strain evidence="2">JCM 4956</strain>
    </source>
</reference>
<feature type="transmembrane region" description="Helical" evidence="1">
    <location>
        <begin position="256"/>
        <end position="275"/>
    </location>
</feature>
<sequence>MSTREPQDSSAPPLRGTGALLFCRADPRTLGPVVHVLREPMLLVPAGRDWSVLVPEGEPWADEGEPVDRVLTGWATALAVGAPWPVLALWWDTEHGGCILAAGFRRTVGYEWLANGTPVGEDEAMHTLATRLGLDPVLDVESLERLTRPDPEADARTRLLALLAVLTRAGVEPPAGLMPGEPAGRLVEAARALPGAGPVEWSGWRDAVRAELDVVEAGRLGPWLPWAGTPRARGLALVQVAAGLPLVVRGIRRRSGGWCVAGALLLAHGALGLAYEVVRPRD</sequence>
<evidence type="ECO:0000256" key="1">
    <source>
        <dbReference type="SAM" id="Phobius"/>
    </source>
</evidence>
<dbReference type="EMBL" id="BMWD01000001">
    <property type="protein sequence ID" value="GGX41198.1"/>
    <property type="molecule type" value="Genomic_DNA"/>
</dbReference>
<evidence type="ECO:0000313" key="3">
    <source>
        <dbReference type="Proteomes" id="UP000645555"/>
    </source>
</evidence>
<reference evidence="2" key="1">
    <citation type="journal article" date="2014" name="Int. J. Syst. Evol. Microbiol.">
        <title>Complete genome sequence of Corynebacterium casei LMG S-19264T (=DSM 44701T), isolated from a smear-ripened cheese.</title>
        <authorList>
            <consortium name="US DOE Joint Genome Institute (JGI-PGF)"/>
            <person name="Walter F."/>
            <person name="Albersmeier A."/>
            <person name="Kalinowski J."/>
            <person name="Ruckert C."/>
        </authorList>
    </citation>
    <scope>NUCLEOTIDE SEQUENCE</scope>
    <source>
        <strain evidence="2">JCM 4956</strain>
    </source>
</reference>